<evidence type="ECO:0000313" key="12">
    <source>
        <dbReference type="Proteomes" id="UP000008022"/>
    </source>
</evidence>
<sequence length="1888" mass="214904">MEFTTGALGTLLPKLGKLLKEEYDLQKSVKEGIIFLKTELESIQAALEKVSKVQLDQLDKQIKIWARDVRELSYDIEDNIDTFMLHINDIEPNKKYNFTWLIDKCQKSLSKVKIRHKIANDIKDIKRQVMEVMERHKRYMIDDIATKLPTTIDPRILTLYEKVTKLVGIDKASNDLIKMLSVGDGVSETMLKMVSVVGFGGLGKTTLAKVVLDKLKVQFDCFGFIPVGQNPDIKKVLKDILIEVNKDRYMVLDVSTLSERHMIDELREYLGNRRYLIVVDDIWETSTWNIIKCAFLDNNCGSRVIATTRISNVASEITEEFGDVYSMAPLSDDNSKKLFYSRISRADCNSPTNNQLVEETEKILKKCGGVPLSIITMASLLVHKPMEDWSEVYESIGFGVADQNEVVQNTRKILSFSYYDLPSHLKTCMLHLSIYPEDSLIEKDGLIWKWVAEGFVHEEQGKTLFEVGERYFMQLINKSMIQPMERYGIVNGCRVHDMVLDLIRILATKENFVKILDRVHVDPSSSSQSYTVRRIALHKRWNQERLDAGMTRLRSFNAMECSISVMPSLISFRVLRVLALERCNVTGGCCLKHLGKLLHLRYLGLRYTRVAEIPSEIGDLVHLQVLDVLDTWLVTLPVTIGNLRRLMRLYINIRRRALTSVGSLTSLQDLSLGTRCGKLTDLRRIKINWSKKTDEGSLEALVESLRILHKLQNLEIWFPIPLVEYPVMSGWEGWEPARQLRQFCIHNVDLPRLPAWVNSMCVPHLSHLDLRVVGMETRDLDVLAMMPALCFLRIDVKERFSWTVGGGGSFPNLRYCDTNIELTFLQGAMPMLLDVVLIVRGSRDDPANNVGLGNLPLLKKVLILLNCEGETAKQVEEVVVAWEHTVHAHPNRPVISVHRFGEFLMKKDDGDDEEEILATYEVDGSDHEEVLEQLAGSAPAIKSYISCNDELAEKSEPWSRLQSPLETSCAKGNEYKPELLGSLLFKRGKVNYQMELATGAIGAVLPKLGKLLKEEYDLHNSVKEGIKFLKAELEYMQPALKKVSNVPRDQLDEQVKIWAKDVRELSYSIEDIIDTFMLQVDALEPPKNNIFTWLINKCHKLSQLMIHHKIGNDIKSVENQVKEVTERYDRYRIDSIDAKPPIFIDPRILGLYEKVTNLVGVDKASEDLIRMLFVGSDASKMLKIVSVLGLGGLGKTTLAKFVFDNLKVQFQCFAFISVGQKPADIKNVLKHILIGLDKHKYMELDTSQLSESYLTDEVREYLDNKRYLIVIDDVWEIFTWKRINCALVDSNCGSKVITTTRISEVAEVVGDVYRMKPLSSDNSKRLFNNRIFGIGSNGPTNNQSVEATEKILKKCNGMPLSIVTMASLLVNKPVEDWIEVYDSIGFGPTGQNQEVENMRKILSFSYYELPSYLKTCLLYLSIYPEDHRIMKKPLIWKWIAEGFVQEEQQTWLFEVGERYFTELVNRSMIQPIEMYGRVFACRIHDMVLDLIRILATEENFVKILDRLYDVHSSSSQSSTARRVAWHKSLNQDKFDNLTTGMAQLRSLNAIECPISMIPPLVSFEILHVLALESCGVITGYHLKHIGKLQRLRYLGLRGTRITELPSEIGDLMHLLVLDVRGTNALPATVGKLRRLIRLCVGGTIVPSGVIGNLTSLQDLRLGEITDDGCPNIAVDLCKLTDLRKLTIDWLHLDEGSLKTLVESLCTLRKLQSIKIKGSWKVLEGWEGWEPPRQFRKFYVDGSLPRRPTWVDSVRIPHLSHLNLHLLAVEQRDLDALAMMPELRVLEVNSDLSISWTIAGGGLFPSLRCFSTDIEIMFLQGAMPMLTNIAFEPSGDDSANDIGLRQVKEAIAVWRRVINSHPNRPITQVQIGDETIAMTRRFPIQGKMT</sequence>
<dbReference type="GO" id="GO:0002758">
    <property type="term" value="P:innate immune response-activating signaling pathway"/>
    <property type="evidence" value="ECO:0007669"/>
    <property type="project" value="UniProtKB-ARBA"/>
</dbReference>
<evidence type="ECO:0000259" key="10">
    <source>
        <dbReference type="Pfam" id="PF23598"/>
    </source>
</evidence>
<dbReference type="EnsemblPlants" id="ORUFI11G19710.2">
    <property type="protein sequence ID" value="ORUFI11G19710.2"/>
    <property type="gene ID" value="ORUFI11G19710"/>
</dbReference>
<dbReference type="Gene3D" id="1.20.5.4130">
    <property type="match status" value="2"/>
</dbReference>
<dbReference type="Pfam" id="PF23598">
    <property type="entry name" value="LRR_14"/>
    <property type="match status" value="2"/>
</dbReference>
<protein>
    <submittedName>
        <fullName evidence="11">Uncharacterized protein</fullName>
    </submittedName>
</protein>
<dbReference type="InterPro" id="IPR027417">
    <property type="entry name" value="P-loop_NTPase"/>
</dbReference>
<feature type="domain" description="Disease resistance R13L4/SHOC-2-like LRR" evidence="10">
    <location>
        <begin position="1543"/>
        <end position="1835"/>
    </location>
</feature>
<keyword evidence="12" id="KW-1185">Reference proteome</keyword>
<dbReference type="InterPro" id="IPR002182">
    <property type="entry name" value="NB-ARC"/>
</dbReference>
<dbReference type="eggNOG" id="KOG4658">
    <property type="taxonomic scope" value="Eukaryota"/>
</dbReference>
<feature type="domain" description="NB-ARC" evidence="7">
    <location>
        <begin position="187"/>
        <end position="342"/>
    </location>
</feature>
<dbReference type="GO" id="GO:0043531">
    <property type="term" value="F:ADP binding"/>
    <property type="evidence" value="ECO:0007669"/>
    <property type="project" value="InterPro"/>
</dbReference>
<dbReference type="SUPFAM" id="SSF52540">
    <property type="entry name" value="P-loop containing nucleoside triphosphate hydrolases"/>
    <property type="match status" value="2"/>
</dbReference>
<keyword evidence="3" id="KW-0677">Repeat</keyword>
<dbReference type="Proteomes" id="UP000008022">
    <property type="component" value="Unassembled WGS sequence"/>
</dbReference>
<dbReference type="InterPro" id="IPR032675">
    <property type="entry name" value="LRR_dom_sf"/>
</dbReference>
<dbReference type="Gene3D" id="3.80.10.10">
    <property type="entry name" value="Ribonuclease Inhibitor"/>
    <property type="match status" value="2"/>
</dbReference>
<evidence type="ECO:0000256" key="3">
    <source>
        <dbReference type="ARBA" id="ARBA00022737"/>
    </source>
</evidence>
<dbReference type="FunFam" id="1.10.10.10:FF:000322">
    <property type="entry name" value="Probable disease resistance protein At1g63360"/>
    <property type="match status" value="2"/>
</dbReference>
<dbReference type="PANTHER" id="PTHR23155:SF1116">
    <property type="entry name" value="OS12G0273300 PROTEIN"/>
    <property type="match status" value="1"/>
</dbReference>
<organism evidence="11 12">
    <name type="scientific">Oryza rufipogon</name>
    <name type="common">Brownbeard rice</name>
    <name type="synonym">Asian wild rice</name>
    <dbReference type="NCBI Taxonomy" id="4529"/>
    <lineage>
        <taxon>Eukaryota</taxon>
        <taxon>Viridiplantae</taxon>
        <taxon>Streptophyta</taxon>
        <taxon>Embryophyta</taxon>
        <taxon>Tracheophyta</taxon>
        <taxon>Spermatophyta</taxon>
        <taxon>Magnoliopsida</taxon>
        <taxon>Liliopsida</taxon>
        <taxon>Poales</taxon>
        <taxon>Poaceae</taxon>
        <taxon>BOP clade</taxon>
        <taxon>Oryzoideae</taxon>
        <taxon>Oryzeae</taxon>
        <taxon>Oryzinae</taxon>
        <taxon>Oryza</taxon>
    </lineage>
</organism>
<dbReference type="InterPro" id="IPR044974">
    <property type="entry name" value="Disease_R_plants"/>
</dbReference>
<dbReference type="Gene3D" id="3.40.50.300">
    <property type="entry name" value="P-loop containing nucleotide triphosphate hydrolases"/>
    <property type="match status" value="2"/>
</dbReference>
<dbReference type="CDD" id="cd14798">
    <property type="entry name" value="RX-CC_like"/>
    <property type="match status" value="2"/>
</dbReference>
<dbReference type="Pfam" id="PF00931">
    <property type="entry name" value="NB-ARC"/>
    <property type="match status" value="2"/>
</dbReference>
<dbReference type="InterPro" id="IPR038005">
    <property type="entry name" value="RX-like_CC"/>
</dbReference>
<evidence type="ECO:0000256" key="5">
    <source>
        <dbReference type="ARBA" id="ARBA00022821"/>
    </source>
</evidence>
<feature type="domain" description="NB-ARC" evidence="7">
    <location>
        <begin position="1180"/>
        <end position="1332"/>
    </location>
</feature>
<dbReference type="STRING" id="4529.A0A0E0RAC1"/>
<feature type="domain" description="Disease resistance protein winged helix" evidence="9">
    <location>
        <begin position="1422"/>
        <end position="1491"/>
    </location>
</feature>
<feature type="domain" description="Disease resistance R13L4/SHOC-2-like LRR" evidence="10">
    <location>
        <begin position="553"/>
        <end position="895"/>
    </location>
</feature>
<dbReference type="GO" id="GO:0042742">
    <property type="term" value="P:defense response to bacterium"/>
    <property type="evidence" value="ECO:0007669"/>
    <property type="project" value="UniProtKB-ARBA"/>
</dbReference>
<dbReference type="SUPFAM" id="SSF52047">
    <property type="entry name" value="RNI-like"/>
    <property type="match status" value="2"/>
</dbReference>
<keyword evidence="6" id="KW-0175">Coiled coil</keyword>
<keyword evidence="2" id="KW-0433">Leucine-rich repeat</keyword>
<name>A0A0E0RAC1_ORYRU</name>
<dbReference type="PANTHER" id="PTHR23155">
    <property type="entry name" value="DISEASE RESISTANCE PROTEIN RP"/>
    <property type="match status" value="1"/>
</dbReference>
<evidence type="ECO:0000313" key="11">
    <source>
        <dbReference type="EnsemblPlants" id="ORUFI11G19710.2"/>
    </source>
</evidence>
<evidence type="ECO:0000256" key="4">
    <source>
        <dbReference type="ARBA" id="ARBA00022741"/>
    </source>
</evidence>
<evidence type="ECO:0000259" key="9">
    <source>
        <dbReference type="Pfam" id="PF23559"/>
    </source>
</evidence>
<reference evidence="11" key="2">
    <citation type="submission" date="2015-06" db="UniProtKB">
        <authorList>
            <consortium name="EnsemblPlants"/>
        </authorList>
    </citation>
    <scope>IDENTIFICATION</scope>
</reference>
<dbReference type="InterPro" id="IPR041118">
    <property type="entry name" value="Rx_N"/>
</dbReference>
<dbReference type="Pfam" id="PF18052">
    <property type="entry name" value="Rx_N"/>
    <property type="match status" value="2"/>
</dbReference>
<evidence type="ECO:0000256" key="6">
    <source>
        <dbReference type="ARBA" id="ARBA00023054"/>
    </source>
</evidence>
<accession>A0A0E0RAC1</accession>
<dbReference type="InterPro" id="IPR058922">
    <property type="entry name" value="WHD_DRP"/>
</dbReference>
<dbReference type="InterPro" id="IPR036388">
    <property type="entry name" value="WH-like_DNA-bd_sf"/>
</dbReference>
<keyword evidence="5" id="KW-0611">Plant defense</keyword>
<feature type="domain" description="Disease resistance N-terminal" evidence="8">
    <location>
        <begin position="7"/>
        <end position="91"/>
    </location>
</feature>
<dbReference type="Gramene" id="ORUFI11G19710.2">
    <property type="protein sequence ID" value="ORUFI11G19710.2"/>
    <property type="gene ID" value="ORUFI11G19710"/>
</dbReference>
<keyword evidence="4" id="KW-0547">Nucleotide-binding</keyword>
<feature type="domain" description="Disease resistance protein winged helix" evidence="9">
    <location>
        <begin position="434"/>
        <end position="503"/>
    </location>
</feature>
<dbReference type="GO" id="GO:0009626">
    <property type="term" value="P:plant-type hypersensitive response"/>
    <property type="evidence" value="ECO:0007669"/>
    <property type="project" value="UniProtKB-ARBA"/>
</dbReference>
<dbReference type="FunFam" id="3.40.50.300:FF:001091">
    <property type="entry name" value="Probable disease resistance protein At1g61300"/>
    <property type="match status" value="1"/>
</dbReference>
<evidence type="ECO:0000256" key="2">
    <source>
        <dbReference type="ARBA" id="ARBA00022614"/>
    </source>
</evidence>
<evidence type="ECO:0000259" key="8">
    <source>
        <dbReference type="Pfam" id="PF18052"/>
    </source>
</evidence>
<proteinExistence type="inferred from homology"/>
<dbReference type="InterPro" id="IPR042197">
    <property type="entry name" value="Apaf_helical"/>
</dbReference>
<dbReference type="Pfam" id="PF23559">
    <property type="entry name" value="WHD_DRP"/>
    <property type="match status" value="2"/>
</dbReference>
<evidence type="ECO:0000256" key="1">
    <source>
        <dbReference type="ARBA" id="ARBA00008894"/>
    </source>
</evidence>
<dbReference type="Gene3D" id="1.10.10.10">
    <property type="entry name" value="Winged helix-like DNA-binding domain superfamily/Winged helix DNA-binding domain"/>
    <property type="match status" value="2"/>
</dbReference>
<evidence type="ECO:0000259" key="7">
    <source>
        <dbReference type="Pfam" id="PF00931"/>
    </source>
</evidence>
<dbReference type="Gene3D" id="1.10.8.430">
    <property type="entry name" value="Helical domain of apoptotic protease-activating factors"/>
    <property type="match status" value="2"/>
</dbReference>
<dbReference type="PRINTS" id="PR00364">
    <property type="entry name" value="DISEASERSIST"/>
</dbReference>
<reference evidence="12" key="1">
    <citation type="submission" date="2013-06" db="EMBL/GenBank/DDBJ databases">
        <authorList>
            <person name="Zhao Q."/>
        </authorList>
    </citation>
    <scope>NUCLEOTIDE SEQUENCE</scope>
    <source>
        <strain evidence="12">cv. W1943</strain>
    </source>
</reference>
<feature type="domain" description="Disease resistance N-terminal" evidence="8">
    <location>
        <begin position="1000"/>
        <end position="1085"/>
    </location>
</feature>
<comment type="similarity">
    <text evidence="1">Belongs to the disease resistance NB-LRR family.</text>
</comment>
<dbReference type="InterPro" id="IPR055414">
    <property type="entry name" value="LRR_R13L4/SHOC2-like"/>
</dbReference>